<evidence type="ECO:0000256" key="1">
    <source>
        <dbReference type="SAM" id="Phobius"/>
    </source>
</evidence>
<protein>
    <submittedName>
        <fullName evidence="2">Uncharacterized protein</fullName>
    </submittedName>
</protein>
<dbReference type="Proteomes" id="UP000034012">
    <property type="component" value="Unassembled WGS sequence"/>
</dbReference>
<dbReference type="AlphaFoldDB" id="A0A837I8A0"/>
<proteinExistence type="predicted"/>
<accession>A0A837I8A0</accession>
<keyword evidence="1" id="KW-0812">Transmembrane</keyword>
<evidence type="ECO:0000313" key="2">
    <source>
        <dbReference type="EMBL" id="KKT33079.1"/>
    </source>
</evidence>
<dbReference type="EMBL" id="LCHK01000005">
    <property type="protein sequence ID" value="KKT33079.1"/>
    <property type="molecule type" value="Genomic_DNA"/>
</dbReference>
<evidence type="ECO:0000313" key="3">
    <source>
        <dbReference type="Proteomes" id="UP000034012"/>
    </source>
</evidence>
<gene>
    <name evidence="2" type="ORF">UW20_C0005G0011</name>
</gene>
<keyword evidence="1" id="KW-0472">Membrane</keyword>
<comment type="caution">
    <text evidence="2">The sequence shown here is derived from an EMBL/GenBank/DDBJ whole genome shotgun (WGS) entry which is preliminary data.</text>
</comment>
<keyword evidence="1" id="KW-1133">Transmembrane helix</keyword>
<name>A0A837I8A0_9BACT</name>
<feature type="transmembrane region" description="Helical" evidence="1">
    <location>
        <begin position="107"/>
        <end position="130"/>
    </location>
</feature>
<feature type="transmembrane region" description="Helical" evidence="1">
    <location>
        <begin position="151"/>
        <end position="171"/>
    </location>
</feature>
<sequence>MIIPHFPGFLCEKRLLLLLSMLETPHVFIGAAIASKIPDPFIAVPLAFASHFLFEMIPHWNPHLNSETQKYGRPTRRSTAITAVDSTLALVSGSFIAYQALPNTGQALLILACCFAAVLPDVLEGPYFFLKLRTKWIKKWIAFQKSLQNDTTPFWGLLTQAATVLAVIFWLRNQ</sequence>
<reference evidence="2 3" key="1">
    <citation type="journal article" date="2015" name="Nature">
        <title>rRNA introns, odd ribosomes, and small enigmatic genomes across a large radiation of phyla.</title>
        <authorList>
            <person name="Brown C.T."/>
            <person name="Hug L.A."/>
            <person name="Thomas B.C."/>
            <person name="Sharon I."/>
            <person name="Castelle C.J."/>
            <person name="Singh A."/>
            <person name="Wilkins M.J."/>
            <person name="Williams K.H."/>
            <person name="Banfield J.F."/>
        </authorList>
    </citation>
    <scope>NUCLEOTIDE SEQUENCE [LARGE SCALE GENOMIC DNA]</scope>
</reference>
<organism evidence="2 3">
    <name type="scientific">Candidatus Woesebacteria bacterium GW2011_GWB1_44_11</name>
    <dbReference type="NCBI Taxonomy" id="1618579"/>
    <lineage>
        <taxon>Bacteria</taxon>
        <taxon>Candidatus Woeseibacteriota</taxon>
    </lineage>
</organism>
<feature type="transmembrane region" description="Helical" evidence="1">
    <location>
        <begin position="79"/>
        <end position="101"/>
    </location>
</feature>